<proteinExistence type="predicted"/>
<organism evidence="2 3">
    <name type="scientific">Acinetobacter calcoaceticus</name>
    <dbReference type="NCBI Taxonomy" id="471"/>
    <lineage>
        <taxon>Bacteria</taxon>
        <taxon>Pseudomonadati</taxon>
        <taxon>Pseudomonadota</taxon>
        <taxon>Gammaproteobacteria</taxon>
        <taxon>Moraxellales</taxon>
        <taxon>Moraxellaceae</taxon>
        <taxon>Acinetobacter</taxon>
        <taxon>Acinetobacter calcoaceticus/baumannii complex</taxon>
    </lineage>
</organism>
<keyword evidence="1" id="KW-0812">Transmembrane</keyword>
<feature type="transmembrane region" description="Helical" evidence="1">
    <location>
        <begin position="12"/>
        <end position="32"/>
    </location>
</feature>
<evidence type="ECO:0000313" key="3">
    <source>
        <dbReference type="Proteomes" id="UP000294963"/>
    </source>
</evidence>
<comment type="caution">
    <text evidence="2">The sequence shown here is derived from an EMBL/GenBank/DDBJ whole genome shotgun (WGS) entry which is preliminary data.</text>
</comment>
<protein>
    <submittedName>
        <fullName evidence="2">Uncharacterized protein</fullName>
    </submittedName>
</protein>
<dbReference type="AlphaFoldDB" id="A0A4R1XAG9"/>
<sequence length="344" mass="37560">MRLDAKSYLLIYLSIVILILMAVCVVMQILLIKKVMFYHGKLLLINENQELVLNSKLSIDMSKIHQLELFWFTIPQHLNWTNVNAKLDLNFAQDLTANSKNPIDLEGGALVKKDNESSHLIRPKKDLVLVKQSIELAQYQSVIAISAENKDIDPVLPQTIFMTESVGVEAEQIVVAAADPVVAEFESFDAAVADPVVAELESLDAAVADPVVAELESLDVAVTDPVVAELESLDVAVADPVIAELESLDVVVADPVVAEVGDFAVAEPVIAVSEAEVLEVVVADPIVEVDVAELLEINAAANCSDMDKAENDETQQLHIELDGAKDPDINRIVDTYQKILDMYQ</sequence>
<accession>A0A4R1XAG9</accession>
<name>A0A4R1XAG9_ACICA</name>
<dbReference type="EMBL" id="SLVJ01000039">
    <property type="protein sequence ID" value="TCM59731.1"/>
    <property type="molecule type" value="Genomic_DNA"/>
</dbReference>
<keyword evidence="3" id="KW-1185">Reference proteome</keyword>
<keyword evidence="1" id="KW-1133">Transmembrane helix</keyword>
<dbReference type="Proteomes" id="UP000294963">
    <property type="component" value="Unassembled WGS sequence"/>
</dbReference>
<evidence type="ECO:0000313" key="2">
    <source>
        <dbReference type="EMBL" id="TCM59731.1"/>
    </source>
</evidence>
<evidence type="ECO:0000256" key="1">
    <source>
        <dbReference type="SAM" id="Phobius"/>
    </source>
</evidence>
<keyword evidence="1" id="KW-0472">Membrane</keyword>
<reference evidence="2 3" key="1">
    <citation type="submission" date="2019-03" db="EMBL/GenBank/DDBJ databases">
        <title>Genomic analyses of the natural microbiome of Caenorhabditis elegans.</title>
        <authorList>
            <person name="Samuel B."/>
        </authorList>
    </citation>
    <scope>NUCLEOTIDE SEQUENCE [LARGE SCALE GENOMIC DNA]</scope>
    <source>
        <strain evidence="2 3">JUb89</strain>
    </source>
</reference>
<gene>
    <name evidence="2" type="ORF">EC844_13914</name>
</gene>